<evidence type="ECO:0000259" key="2">
    <source>
        <dbReference type="Pfam" id="PF00582"/>
    </source>
</evidence>
<evidence type="ECO:0000256" key="1">
    <source>
        <dbReference type="ARBA" id="ARBA00008791"/>
    </source>
</evidence>
<dbReference type="CDD" id="cd00293">
    <property type="entry name" value="USP-like"/>
    <property type="match status" value="1"/>
</dbReference>
<dbReference type="Gene3D" id="3.40.50.620">
    <property type="entry name" value="HUPs"/>
    <property type="match status" value="1"/>
</dbReference>
<sequence>MYSKILVPVDLAHKEKMSKALDTATDIAKHYQAKLCYVSVTNTTPSAAAHNPGELAKKLAAFADEQSQAHGVKAESKVIETADTAVELDKKLVEAIKESGADLVVMASHSPGIGDKLHILHSNGANIVRHSDVSVFVVR</sequence>
<dbReference type="EMBL" id="FOYW01000001">
    <property type="protein sequence ID" value="SFR61158.1"/>
    <property type="molecule type" value="Genomic_DNA"/>
</dbReference>
<keyword evidence="4" id="KW-1185">Reference proteome</keyword>
<reference evidence="4" key="1">
    <citation type="submission" date="2016-10" db="EMBL/GenBank/DDBJ databases">
        <authorList>
            <person name="Varghese N."/>
            <person name="Submissions S."/>
        </authorList>
    </citation>
    <scope>NUCLEOTIDE SEQUENCE [LARGE SCALE GENOMIC DNA]</scope>
    <source>
        <strain evidence="4">CGMCC 1.9167</strain>
    </source>
</reference>
<dbReference type="InterPro" id="IPR006016">
    <property type="entry name" value="UspA"/>
</dbReference>
<comment type="similarity">
    <text evidence="1">Belongs to the universal stress protein A family.</text>
</comment>
<protein>
    <submittedName>
        <fullName evidence="3">Nucleotide-binding universal stress protein, UspA family</fullName>
    </submittedName>
</protein>
<evidence type="ECO:0000313" key="3">
    <source>
        <dbReference type="EMBL" id="SFR61158.1"/>
    </source>
</evidence>
<dbReference type="Proteomes" id="UP000198644">
    <property type="component" value="Unassembled WGS sequence"/>
</dbReference>
<proteinExistence type="inferred from homology"/>
<dbReference type="OrthoDB" id="9792500at2"/>
<dbReference type="AlphaFoldDB" id="A0A1I6I3E3"/>
<dbReference type="RefSeq" id="WP_092011002.1">
    <property type="nucleotide sequence ID" value="NZ_FOYW01000001.1"/>
</dbReference>
<dbReference type="SUPFAM" id="SSF52402">
    <property type="entry name" value="Adenine nucleotide alpha hydrolases-like"/>
    <property type="match status" value="1"/>
</dbReference>
<feature type="domain" description="UspA" evidence="2">
    <location>
        <begin position="1"/>
        <end position="139"/>
    </location>
</feature>
<gene>
    <name evidence="3" type="ORF">SAMN05216203_1773</name>
</gene>
<accession>A0A1I6I3E3</accession>
<organism evidence="3 4">
    <name type="scientific">Marinobacter daqiaonensis</name>
    <dbReference type="NCBI Taxonomy" id="650891"/>
    <lineage>
        <taxon>Bacteria</taxon>
        <taxon>Pseudomonadati</taxon>
        <taxon>Pseudomonadota</taxon>
        <taxon>Gammaproteobacteria</taxon>
        <taxon>Pseudomonadales</taxon>
        <taxon>Marinobacteraceae</taxon>
        <taxon>Marinobacter</taxon>
    </lineage>
</organism>
<name>A0A1I6I3E3_9GAMM</name>
<dbReference type="PANTHER" id="PTHR46268:SF6">
    <property type="entry name" value="UNIVERSAL STRESS PROTEIN UP12"/>
    <property type="match status" value="1"/>
</dbReference>
<dbReference type="STRING" id="650891.SAMN05216203_1773"/>
<dbReference type="InterPro" id="IPR014729">
    <property type="entry name" value="Rossmann-like_a/b/a_fold"/>
</dbReference>
<dbReference type="PANTHER" id="PTHR46268">
    <property type="entry name" value="STRESS RESPONSE PROTEIN NHAX"/>
    <property type="match status" value="1"/>
</dbReference>
<dbReference type="Pfam" id="PF00582">
    <property type="entry name" value="Usp"/>
    <property type="match status" value="1"/>
</dbReference>
<evidence type="ECO:0000313" key="4">
    <source>
        <dbReference type="Proteomes" id="UP000198644"/>
    </source>
</evidence>